<dbReference type="InterPro" id="IPR036278">
    <property type="entry name" value="Sialidase_sf"/>
</dbReference>
<evidence type="ECO:0000256" key="7">
    <source>
        <dbReference type="ARBA" id="ARBA00022801"/>
    </source>
</evidence>
<dbReference type="GO" id="GO:0001764">
    <property type="term" value="P:neuron migration"/>
    <property type="evidence" value="ECO:0007669"/>
    <property type="project" value="InterPro"/>
</dbReference>
<dbReference type="Proteomes" id="UP000265200">
    <property type="component" value="Chromosome 6"/>
</dbReference>
<evidence type="ECO:0000256" key="8">
    <source>
        <dbReference type="ARBA" id="ARBA00022825"/>
    </source>
</evidence>
<reference evidence="19" key="3">
    <citation type="submission" date="2025-08" db="UniProtKB">
        <authorList>
            <consortium name="Ensembl"/>
        </authorList>
    </citation>
    <scope>IDENTIFICATION</scope>
    <source>
        <strain evidence="19">HSOK</strain>
    </source>
</reference>
<protein>
    <recommendedName>
        <fullName evidence="13">Reelin</fullName>
    </recommendedName>
</protein>
<dbReference type="GO" id="GO:0006508">
    <property type="term" value="P:proteolysis"/>
    <property type="evidence" value="ECO:0007669"/>
    <property type="project" value="UniProtKB-KW"/>
</dbReference>
<evidence type="ECO:0000256" key="5">
    <source>
        <dbReference type="ARBA" id="ARBA00022670"/>
    </source>
</evidence>
<evidence type="ECO:0000256" key="9">
    <source>
        <dbReference type="ARBA" id="ARBA00022833"/>
    </source>
</evidence>
<evidence type="ECO:0000256" key="4">
    <source>
        <dbReference type="ARBA" id="ARBA00022530"/>
    </source>
</evidence>
<dbReference type="GO" id="GO:0007417">
    <property type="term" value="P:central nervous system development"/>
    <property type="evidence" value="ECO:0007669"/>
    <property type="project" value="InterPro"/>
</dbReference>
<proteinExistence type="inferred from homology"/>
<keyword evidence="8" id="KW-0720">Serine protease</keyword>
<feature type="transmembrane region" description="Helical" evidence="16">
    <location>
        <begin position="136"/>
        <end position="153"/>
    </location>
</feature>
<keyword evidence="3" id="KW-0964">Secreted</keyword>
<keyword evidence="5" id="KW-0645">Protease</keyword>
<dbReference type="SUPFAM" id="SSF50939">
    <property type="entry name" value="Sialidases"/>
    <property type="match status" value="1"/>
</dbReference>
<dbReference type="InterPro" id="IPR000742">
    <property type="entry name" value="EGF"/>
</dbReference>
<comment type="similarity">
    <text evidence="12">Belongs to the reelin family.</text>
</comment>
<dbReference type="GO" id="GO:0008236">
    <property type="term" value="F:serine-type peptidase activity"/>
    <property type="evidence" value="ECO:0007669"/>
    <property type="project" value="UniProtKB-KW"/>
</dbReference>
<feature type="domain" description="EGF-like" evidence="17 18">
    <location>
        <begin position="237"/>
        <end position="248"/>
    </location>
</feature>
<keyword evidence="16" id="KW-1133">Transmembrane helix</keyword>
<keyword evidence="2" id="KW-0217">Developmental protein</keyword>
<evidence type="ECO:0000256" key="12">
    <source>
        <dbReference type="ARBA" id="ARBA00023773"/>
    </source>
</evidence>
<dbReference type="GO" id="GO:0070325">
    <property type="term" value="F:lipoprotein particle receptor binding"/>
    <property type="evidence" value="ECO:0007669"/>
    <property type="project" value="InterPro"/>
</dbReference>
<keyword evidence="4" id="KW-0272">Extracellular matrix</keyword>
<comment type="subcellular location">
    <subcellularLocation>
        <location evidence="1">Secreted</location>
        <location evidence="1">Extracellular space</location>
        <location evidence="1">Extracellular matrix</location>
    </subcellularLocation>
</comment>
<reference key="1">
    <citation type="journal article" date="2007" name="Nature">
        <title>The medaka draft genome and insights into vertebrate genome evolution.</title>
        <authorList>
            <person name="Kasahara M."/>
            <person name="Naruse K."/>
            <person name="Sasaki S."/>
            <person name="Nakatani Y."/>
            <person name="Qu W."/>
            <person name="Ahsan B."/>
            <person name="Yamada T."/>
            <person name="Nagayasu Y."/>
            <person name="Doi K."/>
            <person name="Kasai Y."/>
            <person name="Jindo T."/>
            <person name="Kobayashi D."/>
            <person name="Shimada A."/>
            <person name="Toyoda A."/>
            <person name="Kuroki Y."/>
            <person name="Fujiyama A."/>
            <person name="Sasaki T."/>
            <person name="Shimizu A."/>
            <person name="Asakawa S."/>
            <person name="Shimizu N."/>
            <person name="Hashimoto S."/>
            <person name="Yang J."/>
            <person name="Lee Y."/>
            <person name="Matsushima K."/>
            <person name="Sugano S."/>
            <person name="Sakaizumi M."/>
            <person name="Narita T."/>
            <person name="Ohishi K."/>
            <person name="Haga S."/>
            <person name="Ohta F."/>
            <person name="Nomoto H."/>
            <person name="Nogata K."/>
            <person name="Morishita T."/>
            <person name="Endo T."/>
            <person name="Shin-I T."/>
            <person name="Takeda H."/>
            <person name="Morishita S."/>
            <person name="Kohara Y."/>
        </authorList>
    </citation>
    <scope>NUCLEOTIDE SEQUENCE [LARGE SCALE GENOMIC DNA]</scope>
    <source>
        <strain>Hd-rR</strain>
    </source>
</reference>
<dbReference type="Gene3D" id="2.60.120.260">
    <property type="entry name" value="Galactose-binding domain-like"/>
    <property type="match status" value="5"/>
</dbReference>
<accession>A0A3P9HBW6</accession>
<dbReference type="InterPro" id="IPR049419">
    <property type="entry name" value="Reelin_subrepeat-B"/>
</dbReference>
<evidence type="ECO:0000259" key="18">
    <source>
        <dbReference type="PROSITE" id="PS01186"/>
    </source>
</evidence>
<evidence type="ECO:0000256" key="11">
    <source>
        <dbReference type="ARBA" id="ARBA00022889"/>
    </source>
</evidence>
<evidence type="ECO:0000256" key="6">
    <source>
        <dbReference type="ARBA" id="ARBA00022723"/>
    </source>
</evidence>
<reference evidence="19 20" key="2">
    <citation type="submission" date="2017-04" db="EMBL/GenBank/DDBJ databases">
        <title>CpG methylation of centromeres and impact of large insertions on vertebrate speciation.</title>
        <authorList>
            <person name="Ichikawa K."/>
            <person name="Yoshimura J."/>
            <person name="Morishita S."/>
        </authorList>
    </citation>
    <scope>NUCLEOTIDE SEQUENCE</scope>
    <source>
        <strain evidence="19 20">HSOK</strain>
    </source>
</reference>
<keyword evidence="11" id="KW-0130">Cell adhesion</keyword>
<evidence type="ECO:0000256" key="10">
    <source>
        <dbReference type="ARBA" id="ARBA00022837"/>
    </source>
</evidence>
<evidence type="ECO:0000256" key="2">
    <source>
        <dbReference type="ARBA" id="ARBA00022473"/>
    </source>
</evidence>
<evidence type="ECO:0000256" key="14">
    <source>
        <dbReference type="ARBA" id="ARBA00044961"/>
    </source>
</evidence>
<dbReference type="GO" id="GO:0046872">
    <property type="term" value="F:metal ion binding"/>
    <property type="evidence" value="ECO:0007669"/>
    <property type="project" value="UniProtKB-KW"/>
</dbReference>
<evidence type="ECO:0000259" key="17">
    <source>
        <dbReference type="PROSITE" id="PS00022"/>
    </source>
</evidence>
<evidence type="ECO:0000256" key="15">
    <source>
        <dbReference type="ARBA" id="ARBA00046064"/>
    </source>
</evidence>
<dbReference type="CDD" id="cd10046">
    <property type="entry name" value="Reelin_repeat_2_subrepeat_2"/>
    <property type="match status" value="1"/>
</dbReference>
<evidence type="ECO:0000256" key="3">
    <source>
        <dbReference type="ARBA" id="ARBA00022525"/>
    </source>
</evidence>
<dbReference type="PROSITE" id="PS00022">
    <property type="entry name" value="EGF_1"/>
    <property type="match status" value="1"/>
</dbReference>
<keyword evidence="16" id="KW-0812">Transmembrane</keyword>
<keyword evidence="7" id="KW-0378">Hydrolase</keyword>
<evidence type="ECO:0000256" key="16">
    <source>
        <dbReference type="SAM" id="Phobius"/>
    </source>
</evidence>
<dbReference type="InterPro" id="IPR034968">
    <property type="entry name" value="Reelin"/>
</dbReference>
<dbReference type="AlphaFoldDB" id="A0A3P9HBW6"/>
<evidence type="ECO:0000256" key="13">
    <source>
        <dbReference type="ARBA" id="ARBA00023900"/>
    </source>
</evidence>
<evidence type="ECO:0000313" key="19">
    <source>
        <dbReference type="Ensembl" id="ENSORLP00015005272.1"/>
    </source>
</evidence>
<comment type="subunit">
    <text evidence="14">Oligomer of disulfide-linked homodimers.</text>
</comment>
<evidence type="ECO:0000256" key="1">
    <source>
        <dbReference type="ARBA" id="ARBA00004498"/>
    </source>
</evidence>
<keyword evidence="16" id="KW-0472">Membrane</keyword>
<dbReference type="GO" id="GO:0007155">
    <property type="term" value="P:cell adhesion"/>
    <property type="evidence" value="ECO:0007669"/>
    <property type="project" value="UniProtKB-KW"/>
</dbReference>
<dbReference type="PANTHER" id="PTHR11841">
    <property type="entry name" value="REELIN"/>
    <property type="match status" value="1"/>
</dbReference>
<organism evidence="19 20">
    <name type="scientific">Oryzias latipes</name>
    <name type="common">Japanese rice fish</name>
    <name type="synonym">Japanese killifish</name>
    <dbReference type="NCBI Taxonomy" id="8090"/>
    <lineage>
        <taxon>Eukaryota</taxon>
        <taxon>Metazoa</taxon>
        <taxon>Chordata</taxon>
        <taxon>Craniata</taxon>
        <taxon>Vertebrata</taxon>
        <taxon>Euteleostomi</taxon>
        <taxon>Actinopterygii</taxon>
        <taxon>Neopterygii</taxon>
        <taxon>Teleostei</taxon>
        <taxon>Neoteleostei</taxon>
        <taxon>Acanthomorphata</taxon>
        <taxon>Ovalentaria</taxon>
        <taxon>Atherinomorphae</taxon>
        <taxon>Beloniformes</taxon>
        <taxon>Adrianichthyidae</taxon>
        <taxon>Oryziinae</taxon>
        <taxon>Oryzias</taxon>
    </lineage>
</organism>
<dbReference type="PANTHER" id="PTHR11841:SF1">
    <property type="entry name" value="REELIN"/>
    <property type="match status" value="1"/>
</dbReference>
<keyword evidence="9" id="KW-0862">Zinc</keyword>
<dbReference type="PROSITE" id="PS01186">
    <property type="entry name" value="EGF_2"/>
    <property type="match status" value="1"/>
</dbReference>
<dbReference type="Ensembl" id="ENSORLT00015006204.1">
    <property type="protein sequence ID" value="ENSORLP00015005272.1"/>
    <property type="gene ID" value="ENSORLG00015006131.1"/>
</dbReference>
<sequence>ILSSCPAPDKPGEGVLLHYSSDNGITWTLLKLIIFPLDRIMSVELPAGARKFGVQFRWWQPYHSGRGHDVWALDEISMTSVLFNTISLDFSNVLDVTQSLGFYLGHVQPYCQHDWTLRYNKNQSVYLQKILLQRGSIYFTLTVGFFFNVFIFFCTQACLPGMPSCFEFTAPSVYHPSEFKDWRRITLSLPQKTCATRFRWIQNYYGEQDEWALDDIYIGQQCPNMCHGHGWCDHGHCRCDDGFSGTDCQPSSPLSSSILSDFESQDALLATWQEVIGGEVVSPDMGCGVISSGSSLYFSKAGLRQLVSWDLDTEWAEFVQFYLRVGGDWAECNQADSREEGVLLQYSNDGGISWGLIAEMYFTDFTKPRFVHYELPLASKTPSTRFRWWQPLHSGEGYDQWAIDDVIILSEREKHIIPMANPTLPQVKNPNIFHKSFYFKLHLRWTNTEHESSAPVLLQYSHDAGRTWALVREGCYPGTPGSGVCEGSSRELRESTVYYTGDYEQWTRVTVVIPRNVAASKTRFRWFQESSVYRDAPPFALDGVYISEPCPNHCGGHGDCISGVCFCDMGYTGTDSCVPTVASPTELTEGFEGKLSPLWQSISGGQVGGGCGIIGEGKALYFSSSGRREARTVPLDTTNTRKSLGPTCVVVQFSTNNGVQWQVLRELDFSSLLEPQVVTIELPPPAKTPYTVFRWWQPQQAEGWALDNVLLAPGCPWMCSGHGLCDNGRCVYV</sequence>
<reference evidence="19" key="4">
    <citation type="submission" date="2025-09" db="UniProtKB">
        <authorList>
            <consortium name="Ensembl"/>
        </authorList>
    </citation>
    <scope>IDENTIFICATION</scope>
    <source>
        <strain evidence="19">HSOK</strain>
    </source>
</reference>
<dbReference type="FunFam" id="2.60.120.260:FF:000028">
    <property type="entry name" value="Reelin"/>
    <property type="match status" value="1"/>
</dbReference>
<name>A0A3P9HBW6_ORYLA</name>
<keyword evidence="10" id="KW-0106">Calcium</keyword>
<evidence type="ECO:0000313" key="20">
    <source>
        <dbReference type="Proteomes" id="UP000265200"/>
    </source>
</evidence>
<dbReference type="Pfam" id="PF21471">
    <property type="entry name" value="Reelin_subrepeat-B"/>
    <property type="match status" value="5"/>
</dbReference>
<comment type="function">
    <text evidence="15">Extracellular matrix serine protease secreted by pioneer neurons that plays a role in layering of neurons in the cerebral cortex and cerebellum by coordinating cell positioning during neurodevelopment. Regulates microtubule function in neurons and neuronal migration. Binding to the extracellular domains of lipoprotein receptors VLDLR and LRP8/APOER2 induces tyrosine phosphorylation of DAB1 and modulation of TAU phosphorylation. Affects migration of sympathetic preganglionic neurons in the spinal cord, where it seems to act as a barrier to neuronal migration. Enzymatic activity is important for the modulation of cell adhesion.</text>
</comment>
<keyword evidence="6" id="KW-0479">Metal-binding</keyword>